<evidence type="ECO:0000313" key="2">
    <source>
        <dbReference type="Proteomes" id="UP000694407"/>
    </source>
</evidence>
<dbReference type="GeneTree" id="ENSGT00390000002931"/>
<evidence type="ECO:0000313" key="1">
    <source>
        <dbReference type="Ensembl" id="ENSMMMP00000019766.1"/>
    </source>
</evidence>
<proteinExistence type="predicted"/>
<sequence length="91" mass="9808">MASEDLAGALAAVLGGQGLRVQNCDSGPAGEPPAPVRLRKNVCYVVLAVFLNEQVGFSRLPRRQMLSPCRLPGTHGSPCPLHYEPMTFCTW</sequence>
<protein>
    <submittedName>
        <fullName evidence="1">Nudix hydrolase 18</fullName>
    </submittedName>
</protein>
<dbReference type="Ensembl" id="ENSMMMT00000022465.1">
    <property type="protein sequence ID" value="ENSMMMP00000019766.1"/>
    <property type="gene ID" value="ENSMMMG00000017482.1"/>
</dbReference>
<reference evidence="1" key="1">
    <citation type="submission" date="2025-08" db="UniProtKB">
        <authorList>
            <consortium name="Ensembl"/>
        </authorList>
    </citation>
    <scope>IDENTIFICATION</scope>
</reference>
<dbReference type="AlphaFoldDB" id="A0A8C5ZX06"/>
<accession>A0A8C5ZX06</accession>
<gene>
    <name evidence="1" type="primary">NUDT18</name>
</gene>
<reference evidence="1" key="2">
    <citation type="submission" date="2025-09" db="UniProtKB">
        <authorList>
            <consortium name="Ensembl"/>
        </authorList>
    </citation>
    <scope>IDENTIFICATION</scope>
</reference>
<dbReference type="Proteomes" id="UP000694407">
    <property type="component" value="Unplaced"/>
</dbReference>
<keyword evidence="2" id="KW-1185">Reference proteome</keyword>
<name>A0A8C5ZX06_MARMA</name>
<organism evidence="1 2">
    <name type="scientific">Marmota marmota marmota</name>
    <name type="common">Alpine marmot</name>
    <dbReference type="NCBI Taxonomy" id="9994"/>
    <lineage>
        <taxon>Eukaryota</taxon>
        <taxon>Metazoa</taxon>
        <taxon>Chordata</taxon>
        <taxon>Craniata</taxon>
        <taxon>Vertebrata</taxon>
        <taxon>Euteleostomi</taxon>
        <taxon>Mammalia</taxon>
        <taxon>Eutheria</taxon>
        <taxon>Euarchontoglires</taxon>
        <taxon>Glires</taxon>
        <taxon>Rodentia</taxon>
        <taxon>Sciuromorpha</taxon>
        <taxon>Sciuridae</taxon>
        <taxon>Xerinae</taxon>
        <taxon>Marmotini</taxon>
        <taxon>Marmota</taxon>
    </lineage>
</organism>